<sequence length="180" mass="20606">MQNFNFLLFFLIFFTILLVSSCKNRVIDQLRPETVTFLSNQEKARCACLDTYGKEFLKKTNNGISYINSLEATYNLDSLSLSELYEIKLQLVSFMSIVKTVSNCVAQKTPPIDQFTGMLMQEDLKVVLEIDSTMSEQEQLERMNVPSLELLDEYCPQHKEAVLKLQELIHAAQILPPGLQ</sequence>
<evidence type="ECO:0000313" key="1">
    <source>
        <dbReference type="EMBL" id="BDS13750.1"/>
    </source>
</evidence>
<proteinExistence type="predicted"/>
<evidence type="ECO:0000313" key="2">
    <source>
        <dbReference type="Proteomes" id="UP001060919"/>
    </source>
</evidence>
<accession>A0A916DVN4</accession>
<keyword evidence="2" id="KW-1185">Reference proteome</keyword>
<organism evidence="1 2">
    <name type="scientific">Aureispira anguillae</name>
    <dbReference type="NCBI Taxonomy" id="2864201"/>
    <lineage>
        <taxon>Bacteria</taxon>
        <taxon>Pseudomonadati</taxon>
        <taxon>Bacteroidota</taxon>
        <taxon>Saprospiria</taxon>
        <taxon>Saprospirales</taxon>
        <taxon>Saprospiraceae</taxon>
        <taxon>Aureispira</taxon>
    </lineage>
</organism>
<dbReference type="Proteomes" id="UP001060919">
    <property type="component" value="Chromosome"/>
</dbReference>
<dbReference type="AlphaFoldDB" id="A0A916DVN4"/>
<reference evidence="1" key="1">
    <citation type="submission" date="2022-09" db="EMBL/GenBank/DDBJ databases">
        <title>Aureispira anguillicida sp. nov., isolated from Leptocephalus of Japanese eel Anguilla japonica.</title>
        <authorList>
            <person name="Yuasa K."/>
            <person name="Mekata T."/>
            <person name="Ikunari K."/>
        </authorList>
    </citation>
    <scope>NUCLEOTIDE SEQUENCE</scope>
    <source>
        <strain evidence="1">EL160426</strain>
    </source>
</reference>
<dbReference type="KEGG" id="aup:AsAng_0044910"/>
<dbReference type="RefSeq" id="WP_264789003.1">
    <property type="nucleotide sequence ID" value="NZ_AP026867.1"/>
</dbReference>
<protein>
    <submittedName>
        <fullName evidence="1">Uncharacterized protein</fullName>
    </submittedName>
</protein>
<name>A0A916DVN4_9BACT</name>
<gene>
    <name evidence="1" type="ORF">AsAng_0044910</name>
</gene>
<dbReference type="EMBL" id="AP026867">
    <property type="protein sequence ID" value="BDS13750.1"/>
    <property type="molecule type" value="Genomic_DNA"/>
</dbReference>